<keyword evidence="9" id="KW-1185">Reference proteome</keyword>
<dbReference type="SUPFAM" id="SSF64356">
    <property type="entry name" value="SNARE-like"/>
    <property type="match status" value="1"/>
</dbReference>
<dbReference type="PROSITE" id="PS50892">
    <property type="entry name" value="V_SNARE"/>
    <property type="match status" value="1"/>
</dbReference>
<dbReference type="InterPro" id="IPR051097">
    <property type="entry name" value="Synaptobrevin-like_transport"/>
</dbReference>
<evidence type="ECO:0000256" key="2">
    <source>
        <dbReference type="ARBA" id="ARBA00023136"/>
    </source>
</evidence>
<evidence type="ECO:0000256" key="5">
    <source>
        <dbReference type="SAM" id="Phobius"/>
    </source>
</evidence>
<evidence type="ECO:0000313" key="9">
    <source>
        <dbReference type="Proteomes" id="UP001224775"/>
    </source>
</evidence>
<protein>
    <submittedName>
        <fullName evidence="8">Synaptobrevin family protein</fullName>
    </submittedName>
</protein>
<dbReference type="AlphaFoldDB" id="A0AAD8Y1J4"/>
<dbReference type="SUPFAM" id="SSF58038">
    <property type="entry name" value="SNARE fusion complex"/>
    <property type="match status" value="1"/>
</dbReference>
<sequence>MILYALVARSKDGTILVEQTIAGVSGGNFPQISIEVLQKVVSTSNYNSAVLGTLESAASDEMLPNGTRRTFVQRHGSGSGFFSGLATQWSYYGNNDDDGNTNNNSAQGNGELDYYFHMYRNEDIITLCISDDTDARYHNVNYSFLDDVDQEFIKNYSAYKITKAKAYEFDKKFKITMGKLLHFYNENRSKMVRQGKLADYIQRVDDVKDILGRNITLVMDRGESLQDLVQKSDDMLQDVQVFSKRSSQLKRRVQTEYYSYQCMAVAFVVLVLYLAVGSLCGYGFQCVWSSD</sequence>
<evidence type="ECO:0000256" key="1">
    <source>
        <dbReference type="ARBA" id="ARBA00008025"/>
    </source>
</evidence>
<dbReference type="InterPro" id="IPR011012">
    <property type="entry name" value="Longin-like_dom_sf"/>
</dbReference>
<keyword evidence="5" id="KW-0812">Transmembrane</keyword>
<dbReference type="InterPro" id="IPR042855">
    <property type="entry name" value="V_SNARE_CC"/>
</dbReference>
<evidence type="ECO:0000259" key="6">
    <source>
        <dbReference type="PROSITE" id="PS50859"/>
    </source>
</evidence>
<comment type="subcellular location">
    <subcellularLocation>
        <location evidence="3">Endomembrane system</location>
        <topology evidence="3">Single-pass type IV membrane protein</topology>
    </subcellularLocation>
</comment>
<keyword evidence="4" id="KW-0175">Coiled coil</keyword>
<evidence type="ECO:0000313" key="8">
    <source>
        <dbReference type="EMBL" id="KAK1737332.1"/>
    </source>
</evidence>
<organism evidence="8 9">
    <name type="scientific">Skeletonema marinoi</name>
    <dbReference type="NCBI Taxonomy" id="267567"/>
    <lineage>
        <taxon>Eukaryota</taxon>
        <taxon>Sar</taxon>
        <taxon>Stramenopiles</taxon>
        <taxon>Ochrophyta</taxon>
        <taxon>Bacillariophyta</taxon>
        <taxon>Coscinodiscophyceae</taxon>
        <taxon>Thalassiosirophycidae</taxon>
        <taxon>Thalassiosirales</taxon>
        <taxon>Skeletonemataceae</taxon>
        <taxon>Skeletonema</taxon>
        <taxon>Skeletonema marinoi-dohrnii complex</taxon>
    </lineage>
</organism>
<feature type="domain" description="Longin" evidence="6">
    <location>
        <begin position="113"/>
        <end position="177"/>
    </location>
</feature>
<dbReference type="Pfam" id="PF00957">
    <property type="entry name" value="Synaptobrevin"/>
    <property type="match status" value="1"/>
</dbReference>
<keyword evidence="2 5" id="KW-0472">Membrane</keyword>
<gene>
    <name evidence="8" type="ORF">QTG54_012199</name>
</gene>
<dbReference type="Proteomes" id="UP001224775">
    <property type="component" value="Unassembled WGS sequence"/>
</dbReference>
<comment type="similarity">
    <text evidence="1">Belongs to the synaptobrevin family.</text>
</comment>
<dbReference type="CDD" id="cd15843">
    <property type="entry name" value="R-SNARE"/>
    <property type="match status" value="1"/>
</dbReference>
<accession>A0AAD8Y1J4</accession>
<dbReference type="EMBL" id="JATAAI010000026">
    <property type="protein sequence ID" value="KAK1737332.1"/>
    <property type="molecule type" value="Genomic_DNA"/>
</dbReference>
<keyword evidence="5" id="KW-1133">Transmembrane helix</keyword>
<comment type="caution">
    <text evidence="8">The sequence shown here is derived from an EMBL/GenBank/DDBJ whole genome shotgun (WGS) entry which is preliminary data.</text>
</comment>
<dbReference type="Pfam" id="PF13774">
    <property type="entry name" value="Longin"/>
    <property type="match status" value="1"/>
</dbReference>
<dbReference type="PROSITE" id="PS50859">
    <property type="entry name" value="LONGIN"/>
    <property type="match status" value="1"/>
</dbReference>
<feature type="domain" description="V-SNARE coiled-coil homology" evidence="7">
    <location>
        <begin position="196"/>
        <end position="256"/>
    </location>
</feature>
<dbReference type="Gene3D" id="1.20.5.110">
    <property type="match status" value="1"/>
</dbReference>
<dbReference type="Gene3D" id="3.30.450.50">
    <property type="entry name" value="Longin domain"/>
    <property type="match status" value="1"/>
</dbReference>
<proteinExistence type="inferred from homology"/>
<evidence type="ECO:0000256" key="3">
    <source>
        <dbReference type="ARBA" id="ARBA00046280"/>
    </source>
</evidence>
<reference evidence="8" key="1">
    <citation type="submission" date="2023-06" db="EMBL/GenBank/DDBJ databases">
        <title>Survivors Of The Sea: Transcriptome response of Skeletonema marinoi to long-term dormancy.</title>
        <authorList>
            <person name="Pinder M.I.M."/>
            <person name="Kourtchenko O."/>
            <person name="Robertson E.K."/>
            <person name="Larsson T."/>
            <person name="Maumus F."/>
            <person name="Osuna-Cruz C.M."/>
            <person name="Vancaester E."/>
            <person name="Stenow R."/>
            <person name="Vandepoele K."/>
            <person name="Ploug H."/>
            <person name="Bruchert V."/>
            <person name="Godhe A."/>
            <person name="Topel M."/>
        </authorList>
    </citation>
    <scope>NUCLEOTIDE SEQUENCE</scope>
    <source>
        <strain evidence="8">R05AC</strain>
    </source>
</reference>
<dbReference type="GO" id="GO:0012505">
    <property type="term" value="C:endomembrane system"/>
    <property type="evidence" value="ECO:0007669"/>
    <property type="project" value="UniProtKB-SubCell"/>
</dbReference>
<evidence type="ECO:0000259" key="7">
    <source>
        <dbReference type="PROSITE" id="PS50892"/>
    </source>
</evidence>
<dbReference type="PANTHER" id="PTHR21136:SF168">
    <property type="entry name" value="VESICLE-ASSOCIATED MEMBRANE PROTEIN 9"/>
    <property type="match status" value="1"/>
</dbReference>
<dbReference type="InterPro" id="IPR010908">
    <property type="entry name" value="Longin_dom"/>
</dbReference>
<feature type="transmembrane region" description="Helical" evidence="5">
    <location>
        <begin position="257"/>
        <end position="284"/>
    </location>
</feature>
<dbReference type="PANTHER" id="PTHR21136">
    <property type="entry name" value="SNARE PROTEINS"/>
    <property type="match status" value="1"/>
</dbReference>
<evidence type="ECO:0000256" key="4">
    <source>
        <dbReference type="PROSITE-ProRule" id="PRU00290"/>
    </source>
</evidence>
<name>A0AAD8Y1J4_9STRA</name>